<dbReference type="Pfam" id="PF14559">
    <property type="entry name" value="TPR_19"/>
    <property type="match status" value="1"/>
</dbReference>
<comment type="caution">
    <text evidence="1">The sequence shown here is derived from an EMBL/GenBank/DDBJ whole genome shotgun (WGS) entry which is preliminary data.</text>
</comment>
<protein>
    <recommendedName>
        <fullName evidence="3">Tetratricopeptide repeat protein</fullName>
    </recommendedName>
</protein>
<evidence type="ECO:0008006" key="3">
    <source>
        <dbReference type="Google" id="ProtNLM"/>
    </source>
</evidence>
<dbReference type="EMBL" id="BMTP01000010">
    <property type="protein sequence ID" value="GGU48007.1"/>
    <property type="molecule type" value="Genomic_DNA"/>
</dbReference>
<dbReference type="InterPro" id="IPR011990">
    <property type="entry name" value="TPR-like_helical_dom_sf"/>
</dbReference>
<dbReference type="Gene3D" id="1.25.40.10">
    <property type="entry name" value="Tetratricopeptide repeat domain"/>
    <property type="match status" value="1"/>
</dbReference>
<keyword evidence="2" id="KW-1185">Reference proteome</keyword>
<name>A0A918HZY5_9ACTN</name>
<accession>A0A918HZY5</accession>
<gene>
    <name evidence="1" type="ORF">GCM10010274_40800</name>
</gene>
<organism evidence="1 2">
    <name type="scientific">Streptomyces lavendofoliae</name>
    <dbReference type="NCBI Taxonomy" id="67314"/>
    <lineage>
        <taxon>Bacteria</taxon>
        <taxon>Bacillati</taxon>
        <taxon>Actinomycetota</taxon>
        <taxon>Actinomycetes</taxon>
        <taxon>Kitasatosporales</taxon>
        <taxon>Streptomycetaceae</taxon>
        <taxon>Streptomyces</taxon>
    </lineage>
</organism>
<sequence>MDMTHSVSSDAYYGHGTPAERWERARLFFEAKEYAVAARVLSGLVEEEPGQTGPRLLLARAYYHSAQLARAEAQLRVIVERDPVEHYARMMLGRTLERQGRTEEARSHMRVASALAGDFGDL</sequence>
<proteinExistence type="predicted"/>
<dbReference type="AlphaFoldDB" id="A0A918HZY5"/>
<reference evidence="1" key="2">
    <citation type="submission" date="2020-09" db="EMBL/GenBank/DDBJ databases">
        <authorList>
            <person name="Sun Q."/>
            <person name="Ohkuma M."/>
        </authorList>
    </citation>
    <scope>NUCLEOTIDE SEQUENCE</scope>
    <source>
        <strain evidence="1">JCM 4391</strain>
    </source>
</reference>
<dbReference type="SUPFAM" id="SSF48452">
    <property type="entry name" value="TPR-like"/>
    <property type="match status" value="1"/>
</dbReference>
<evidence type="ECO:0000313" key="2">
    <source>
        <dbReference type="Proteomes" id="UP000636661"/>
    </source>
</evidence>
<dbReference type="Proteomes" id="UP000636661">
    <property type="component" value="Unassembled WGS sequence"/>
</dbReference>
<evidence type="ECO:0000313" key="1">
    <source>
        <dbReference type="EMBL" id="GGU48007.1"/>
    </source>
</evidence>
<reference evidence="1" key="1">
    <citation type="journal article" date="2014" name="Int. J. Syst. Evol. Microbiol.">
        <title>Complete genome sequence of Corynebacterium casei LMG S-19264T (=DSM 44701T), isolated from a smear-ripened cheese.</title>
        <authorList>
            <consortium name="US DOE Joint Genome Institute (JGI-PGF)"/>
            <person name="Walter F."/>
            <person name="Albersmeier A."/>
            <person name="Kalinowski J."/>
            <person name="Ruckert C."/>
        </authorList>
    </citation>
    <scope>NUCLEOTIDE SEQUENCE</scope>
    <source>
        <strain evidence="1">JCM 4391</strain>
    </source>
</reference>